<feature type="transmembrane region" description="Helical" evidence="1">
    <location>
        <begin position="142"/>
        <end position="161"/>
    </location>
</feature>
<dbReference type="AlphaFoldDB" id="A0AB39BF66"/>
<sequence>MTAARARSRDARVPVFAHDVPRSLIAMVPAVIVGFGFQFVAIFMLEVELLELTVAGVLVFWGAYCVSAIIISLVVFGRVGSHEFARRLRRTAPPEKGWRRVLAASMGAGAVSWAVAGSAFAIVAVVYLALNPSLGSSPLVTWGAVVAVAGSWAVTMVSFAVHIARHDEVHGGAVFPGTGAPLFTDYLYLAAQIGTTFGGSDVDITTRGMRRVVMSYSIIAFTFNTVIVALLVSVLIARVS</sequence>
<accession>A0AB39BF66</accession>
<evidence type="ECO:0000313" key="2">
    <source>
        <dbReference type="EMBL" id="XDI05009.1"/>
    </source>
</evidence>
<feature type="transmembrane region" description="Helical" evidence="1">
    <location>
        <begin position="24"/>
        <end position="45"/>
    </location>
</feature>
<dbReference type="Pfam" id="PF07077">
    <property type="entry name" value="DUF1345"/>
    <property type="match status" value="1"/>
</dbReference>
<feature type="transmembrane region" description="Helical" evidence="1">
    <location>
        <begin position="216"/>
        <end position="237"/>
    </location>
</feature>
<keyword evidence="1" id="KW-0812">Transmembrane</keyword>
<reference evidence="2" key="1">
    <citation type="submission" date="2024-05" db="EMBL/GenBank/DDBJ databases">
        <title>Herbiconiux sp. A18JL235.</title>
        <authorList>
            <person name="Zhang G."/>
        </authorList>
    </citation>
    <scope>NUCLEOTIDE SEQUENCE</scope>
    <source>
        <strain evidence="2">A18JL235</strain>
    </source>
</reference>
<proteinExistence type="predicted"/>
<name>A0AB39BF66_9MICO</name>
<keyword evidence="1" id="KW-1133">Transmembrane helix</keyword>
<dbReference type="InterPro" id="IPR009781">
    <property type="entry name" value="DUF1345"/>
</dbReference>
<organism evidence="2">
    <name type="scientific">Herbiconiux sp. A18JL235</name>
    <dbReference type="NCBI Taxonomy" id="3152363"/>
    <lineage>
        <taxon>Bacteria</taxon>
        <taxon>Bacillati</taxon>
        <taxon>Actinomycetota</taxon>
        <taxon>Actinomycetes</taxon>
        <taxon>Micrococcales</taxon>
        <taxon>Microbacteriaceae</taxon>
        <taxon>Herbiconiux</taxon>
    </lineage>
</organism>
<evidence type="ECO:0000256" key="1">
    <source>
        <dbReference type="SAM" id="Phobius"/>
    </source>
</evidence>
<gene>
    <name evidence="2" type="ORF">ABFY20_17000</name>
</gene>
<keyword evidence="1" id="KW-0472">Membrane</keyword>
<dbReference type="RefSeq" id="WP_368497387.1">
    <property type="nucleotide sequence ID" value="NZ_CP162511.1"/>
</dbReference>
<protein>
    <submittedName>
        <fullName evidence="2">DUF1345 domain-containing protein</fullName>
    </submittedName>
</protein>
<dbReference type="EMBL" id="CP162511">
    <property type="protein sequence ID" value="XDI05009.1"/>
    <property type="molecule type" value="Genomic_DNA"/>
</dbReference>
<feature type="transmembrane region" description="Helical" evidence="1">
    <location>
        <begin position="101"/>
        <end position="130"/>
    </location>
</feature>
<feature type="transmembrane region" description="Helical" evidence="1">
    <location>
        <begin position="57"/>
        <end position="80"/>
    </location>
</feature>